<comment type="caution">
    <text evidence="2">The sequence shown here is derived from an EMBL/GenBank/DDBJ whole genome shotgun (WGS) entry which is preliminary data.</text>
</comment>
<dbReference type="GO" id="GO:0003676">
    <property type="term" value="F:nucleic acid binding"/>
    <property type="evidence" value="ECO:0007669"/>
    <property type="project" value="InterPro"/>
</dbReference>
<dbReference type="Proteomes" id="UP000014978">
    <property type="component" value="Unassembled WGS sequence"/>
</dbReference>
<dbReference type="InterPro" id="IPR038717">
    <property type="entry name" value="Tc1-like_DDE_dom"/>
</dbReference>
<dbReference type="Gene3D" id="3.30.420.10">
    <property type="entry name" value="Ribonuclease H-like superfamily/Ribonuclease H"/>
    <property type="match status" value="1"/>
</dbReference>
<dbReference type="HOGENOM" id="CLU_1620151_0_0_1"/>
<proteinExistence type="predicted"/>
<gene>
    <name evidence="2" type="ORF">SLOPH_231</name>
</gene>
<protein>
    <recommendedName>
        <fullName evidence="1">Tc1-like transposase DDE domain-containing protein</fullName>
    </recommendedName>
</protein>
<evidence type="ECO:0000259" key="1">
    <source>
        <dbReference type="Pfam" id="PF13358"/>
    </source>
</evidence>
<organism evidence="2 3">
    <name type="scientific">Spraguea lophii (strain 42_110)</name>
    <name type="common">Microsporidian parasite</name>
    <dbReference type="NCBI Taxonomy" id="1358809"/>
    <lineage>
        <taxon>Eukaryota</taxon>
        <taxon>Fungi</taxon>
        <taxon>Fungi incertae sedis</taxon>
        <taxon>Microsporidia</taxon>
        <taxon>Spragueidae</taxon>
        <taxon>Spraguea</taxon>
    </lineage>
</organism>
<sequence length="164" mass="19484">MSDTHNISVGKSIIDRTLESFCFTLKRVFIIPERRNNETTIIKREEFARNYFNKILEIDDKNFIFIDEVCFSVSMRNKHGRFPEGIPANIATSNIRTKNISVIASVNRYQKIDFHVNHDPVNGINFKEYILRFIRKYCEIKIIIRETKYRNLISSTIFSTIKYY</sequence>
<reference evidence="3" key="1">
    <citation type="journal article" date="2013" name="PLoS Genet.">
        <title>The genome of Spraguea lophii and the basis of host-microsporidian interactions.</title>
        <authorList>
            <person name="Campbell S.E."/>
            <person name="Williams T.A."/>
            <person name="Yousuf A."/>
            <person name="Soanes D.M."/>
            <person name="Paszkiewicz K.H."/>
            <person name="Williams B.A.P."/>
        </authorList>
    </citation>
    <scope>NUCLEOTIDE SEQUENCE [LARGE SCALE GENOMIC DNA]</scope>
    <source>
        <strain evidence="3">42_110</strain>
    </source>
</reference>
<dbReference type="OrthoDB" id="2194678at2759"/>
<dbReference type="InParanoid" id="S7WBZ4"/>
<feature type="domain" description="Tc1-like transposase DDE" evidence="1">
    <location>
        <begin position="63"/>
        <end position="143"/>
    </location>
</feature>
<dbReference type="VEuPathDB" id="MicrosporidiaDB:SLOPH_231"/>
<accession>S7WBZ4</accession>
<evidence type="ECO:0000313" key="3">
    <source>
        <dbReference type="Proteomes" id="UP000014978"/>
    </source>
</evidence>
<dbReference type="EMBL" id="ATCN01000312">
    <property type="protein sequence ID" value="EPR79282.1"/>
    <property type="molecule type" value="Genomic_DNA"/>
</dbReference>
<dbReference type="Pfam" id="PF13358">
    <property type="entry name" value="DDE_3"/>
    <property type="match status" value="1"/>
</dbReference>
<keyword evidence="3" id="KW-1185">Reference proteome</keyword>
<dbReference type="AlphaFoldDB" id="S7WBZ4"/>
<evidence type="ECO:0000313" key="2">
    <source>
        <dbReference type="EMBL" id="EPR79282.1"/>
    </source>
</evidence>
<name>S7WBZ4_SPRLO</name>
<dbReference type="InterPro" id="IPR036397">
    <property type="entry name" value="RNaseH_sf"/>
</dbReference>